<dbReference type="STRING" id="343509.SG1699"/>
<evidence type="ECO:0000256" key="3">
    <source>
        <dbReference type="ARBA" id="ARBA00023125"/>
    </source>
</evidence>
<evidence type="ECO:0000256" key="2">
    <source>
        <dbReference type="ARBA" id="ARBA00022908"/>
    </source>
</evidence>
<dbReference type="InterPro" id="IPR010998">
    <property type="entry name" value="Integrase_recombinase_N"/>
</dbReference>
<evidence type="ECO:0000259" key="5">
    <source>
        <dbReference type="PROSITE" id="PS51898"/>
    </source>
</evidence>
<dbReference type="SUPFAM" id="SSF56349">
    <property type="entry name" value="DNA breaking-rejoining enzymes"/>
    <property type="match status" value="1"/>
</dbReference>
<evidence type="ECO:0000313" key="6">
    <source>
        <dbReference type="EMBL" id="BAE74974.1"/>
    </source>
</evidence>
<name>Q2NSA1_SODGM</name>
<organism evidence="6 7">
    <name type="scientific">Sodalis glossinidius (strain morsitans)</name>
    <dbReference type="NCBI Taxonomy" id="343509"/>
    <lineage>
        <taxon>Bacteria</taxon>
        <taxon>Pseudomonadati</taxon>
        <taxon>Pseudomonadota</taxon>
        <taxon>Gammaproteobacteria</taxon>
        <taxon>Enterobacterales</taxon>
        <taxon>Bruguierivoracaceae</taxon>
        <taxon>Sodalis</taxon>
    </lineage>
</organism>
<reference evidence="6 7" key="1">
    <citation type="journal article" date="2006" name="Genome Res.">
        <title>Massive genome erosion and functional adaptations provide insights into the symbiotic lifestyle of Sodalis glossinidius in the tsetse host.</title>
        <authorList>
            <person name="Toh H."/>
            <person name="Weiss B.L."/>
            <person name="Perkin S.A.H."/>
            <person name="Yamashita A."/>
            <person name="Oshima K."/>
            <person name="Hattori M."/>
            <person name="Aksoy S."/>
        </authorList>
    </citation>
    <scope>NUCLEOTIDE SEQUENCE [LARGE SCALE GENOMIC DNA]</scope>
    <source>
        <strain evidence="7">morsitans</strain>
    </source>
</reference>
<dbReference type="KEGG" id="sgl:SG1699"/>
<dbReference type="PANTHER" id="PTHR30629">
    <property type="entry name" value="PROPHAGE INTEGRASE"/>
    <property type="match status" value="1"/>
</dbReference>
<dbReference type="InterPro" id="IPR011010">
    <property type="entry name" value="DNA_brk_join_enz"/>
</dbReference>
<dbReference type="RefSeq" id="WP_011411523.1">
    <property type="nucleotide sequence ID" value="NC_007712.1"/>
</dbReference>
<dbReference type="GO" id="GO:0003677">
    <property type="term" value="F:DNA binding"/>
    <property type="evidence" value="ECO:0007669"/>
    <property type="project" value="UniProtKB-KW"/>
</dbReference>
<dbReference type="PROSITE" id="PS51898">
    <property type="entry name" value="TYR_RECOMBINASE"/>
    <property type="match status" value="1"/>
</dbReference>
<dbReference type="Gene3D" id="1.10.150.130">
    <property type="match status" value="1"/>
</dbReference>
<keyword evidence="4" id="KW-0233">DNA recombination</keyword>
<sequence length="374" mass="42651">MGRPRKYNVTIPGLSCFIDKRTKRVYWRYKHPVTGKFHGLGTDEDSAREIAVEANTRLAEHKMGQLFTARDNISKHIGEGISVSGWLDRYWEIQEERQRIGEIKAITVNQKKNPVNVMRQHLGNKIISEVTVRDVTEILNDYKIRGLNGMAKVVRSLMIDVFKEAQQAGEVPPGYNPAQASRQPRVKVERQRLALEEWRGIYDRAGSLPPYLQKAMLLAIVTVQRLGDISNMKFSDVWDNHLHVIQNKTGSRIAIPLSIQCKAINITLSEIISMCRDSIVSPYLLHHHHSVARAKRGGRIQEQTITGAFSAARDASGIKWKEGTPPTFHEQRSLSERLYREQGIDTKSLLGHKNQQMTDKYNDDRGRNWTVIAV</sequence>
<feature type="domain" description="Tyr recombinase" evidence="5">
    <location>
        <begin position="188"/>
        <end position="374"/>
    </location>
</feature>
<dbReference type="Pfam" id="PF00589">
    <property type="entry name" value="Phage_integrase"/>
    <property type="match status" value="1"/>
</dbReference>
<keyword evidence="2" id="KW-0229">DNA integration</keyword>
<dbReference type="AlphaFoldDB" id="Q2NSA1"/>
<evidence type="ECO:0000313" key="7">
    <source>
        <dbReference type="Proteomes" id="UP000001932"/>
    </source>
</evidence>
<dbReference type="eggNOG" id="COG0582">
    <property type="taxonomic scope" value="Bacteria"/>
</dbReference>
<evidence type="ECO:0000256" key="1">
    <source>
        <dbReference type="ARBA" id="ARBA00008857"/>
    </source>
</evidence>
<keyword evidence="7" id="KW-1185">Reference proteome</keyword>
<gene>
    <name evidence="6" type="ordered locus">SG1699</name>
</gene>
<dbReference type="InterPro" id="IPR002104">
    <property type="entry name" value="Integrase_catalytic"/>
</dbReference>
<dbReference type="InterPro" id="IPR015094">
    <property type="entry name" value="Integrase_lambda-typ_DNA-bd_N"/>
</dbReference>
<comment type="similarity">
    <text evidence="1">Belongs to the 'phage' integrase family.</text>
</comment>
<dbReference type="InterPro" id="IPR013762">
    <property type="entry name" value="Integrase-like_cat_sf"/>
</dbReference>
<dbReference type="Pfam" id="PF09003">
    <property type="entry name" value="Arm-DNA-bind_1"/>
    <property type="match status" value="1"/>
</dbReference>
<protein>
    <submittedName>
        <fullName evidence="6">Phage integrase</fullName>
    </submittedName>
</protein>
<proteinExistence type="inferred from homology"/>
<dbReference type="Proteomes" id="UP000001932">
    <property type="component" value="Chromosome"/>
</dbReference>
<keyword evidence="3" id="KW-0238">DNA-binding</keyword>
<dbReference type="EMBL" id="AP008232">
    <property type="protein sequence ID" value="BAE74974.1"/>
    <property type="molecule type" value="Genomic_DNA"/>
</dbReference>
<dbReference type="InterPro" id="IPR050808">
    <property type="entry name" value="Phage_Integrase"/>
</dbReference>
<dbReference type="Gene3D" id="1.10.443.10">
    <property type="entry name" value="Intergrase catalytic core"/>
    <property type="match status" value="1"/>
</dbReference>
<dbReference type="OrthoDB" id="8781634at2"/>
<evidence type="ECO:0000256" key="4">
    <source>
        <dbReference type="ARBA" id="ARBA00023172"/>
    </source>
</evidence>
<dbReference type="GO" id="GO:0008907">
    <property type="term" value="F:integrase activity"/>
    <property type="evidence" value="ECO:0007669"/>
    <property type="project" value="InterPro"/>
</dbReference>
<dbReference type="PANTHER" id="PTHR30629:SF2">
    <property type="entry name" value="PROPHAGE INTEGRASE INTS-RELATED"/>
    <property type="match status" value="1"/>
</dbReference>
<dbReference type="BioCyc" id="SGLO343509:SGP1_RS15490-MONOMER"/>
<dbReference type="HOGENOM" id="CLU_049005_0_1_6"/>
<accession>Q2NSA1</accession>
<dbReference type="Gene3D" id="3.30.160.60">
    <property type="entry name" value="Classic Zinc Finger"/>
    <property type="match status" value="1"/>
</dbReference>
<dbReference type="GO" id="GO:0006310">
    <property type="term" value="P:DNA recombination"/>
    <property type="evidence" value="ECO:0007669"/>
    <property type="project" value="UniProtKB-KW"/>
</dbReference>